<proteinExistence type="predicted"/>
<protein>
    <submittedName>
        <fullName evidence="2">Uncharacterized protein</fullName>
    </submittedName>
</protein>
<accession>A0A834DLP0</accession>
<evidence type="ECO:0000256" key="1">
    <source>
        <dbReference type="SAM" id="MobiDB-lite"/>
    </source>
</evidence>
<sequence>MMHSPLRCRPLGPPRGPQPALPCRGLAGASPRSLFPHKPTSPKPGGPYETRHRDGRPQSPLFSASPGSWWRPSVGAKAAPTQALSCWFFFPSPSSSHHPHSNEWTLTVTVTWTRGVTPFPHEVESPQTPGQASFPAPNTPECHRRVQARCRQQPRGPSPCPLCWGQVWGRGVRCPASHTRN</sequence>
<feature type="compositionally biased region" description="Pro residues" evidence="1">
    <location>
        <begin position="11"/>
        <end position="20"/>
    </location>
</feature>
<feature type="region of interest" description="Disordered" evidence="1">
    <location>
        <begin position="1"/>
        <end position="68"/>
    </location>
</feature>
<comment type="caution">
    <text evidence="2">The sequence shown here is derived from an EMBL/GenBank/DDBJ whole genome shotgun (WGS) entry which is preliminary data.</text>
</comment>
<gene>
    <name evidence="2" type="ORF">HJG60_008697</name>
</gene>
<evidence type="ECO:0000313" key="3">
    <source>
        <dbReference type="Proteomes" id="UP000664940"/>
    </source>
</evidence>
<feature type="compositionally biased region" description="Low complexity" evidence="1">
    <location>
        <begin position="1"/>
        <end position="10"/>
    </location>
</feature>
<name>A0A834DLP0_9CHIR</name>
<evidence type="ECO:0000313" key="2">
    <source>
        <dbReference type="EMBL" id="KAF6084439.1"/>
    </source>
</evidence>
<dbReference type="Proteomes" id="UP000664940">
    <property type="component" value="Unassembled WGS sequence"/>
</dbReference>
<organism evidence="2 3">
    <name type="scientific">Phyllostomus discolor</name>
    <name type="common">pale spear-nosed bat</name>
    <dbReference type="NCBI Taxonomy" id="89673"/>
    <lineage>
        <taxon>Eukaryota</taxon>
        <taxon>Metazoa</taxon>
        <taxon>Chordata</taxon>
        <taxon>Craniata</taxon>
        <taxon>Vertebrata</taxon>
        <taxon>Euteleostomi</taxon>
        <taxon>Mammalia</taxon>
        <taxon>Eutheria</taxon>
        <taxon>Laurasiatheria</taxon>
        <taxon>Chiroptera</taxon>
        <taxon>Yangochiroptera</taxon>
        <taxon>Phyllostomidae</taxon>
        <taxon>Phyllostominae</taxon>
        <taxon>Phyllostomus</taxon>
    </lineage>
</organism>
<dbReference type="AlphaFoldDB" id="A0A834DLP0"/>
<dbReference type="EMBL" id="JABVXQ010000012">
    <property type="protein sequence ID" value="KAF6084439.1"/>
    <property type="molecule type" value="Genomic_DNA"/>
</dbReference>
<reference evidence="2 3" key="1">
    <citation type="journal article" date="2020" name="Nature">
        <title>Six reference-quality genomes reveal evolution of bat adaptations.</title>
        <authorList>
            <person name="Jebb D."/>
            <person name="Huang Z."/>
            <person name="Pippel M."/>
            <person name="Hughes G.M."/>
            <person name="Lavrichenko K."/>
            <person name="Devanna P."/>
            <person name="Winkler S."/>
            <person name="Jermiin L.S."/>
            <person name="Skirmuntt E.C."/>
            <person name="Katzourakis A."/>
            <person name="Burkitt-Gray L."/>
            <person name="Ray D.A."/>
            <person name="Sullivan K.A.M."/>
            <person name="Roscito J.G."/>
            <person name="Kirilenko B.M."/>
            <person name="Davalos L.M."/>
            <person name="Corthals A.P."/>
            <person name="Power M.L."/>
            <person name="Jones G."/>
            <person name="Ransome R.D."/>
            <person name="Dechmann D.K.N."/>
            <person name="Locatelli A.G."/>
            <person name="Puechmaille S.J."/>
            <person name="Fedrigo O."/>
            <person name="Jarvis E.D."/>
            <person name="Hiller M."/>
            <person name="Vernes S.C."/>
            <person name="Myers E.W."/>
            <person name="Teeling E.C."/>
        </authorList>
    </citation>
    <scope>NUCLEOTIDE SEQUENCE [LARGE SCALE GENOMIC DNA]</scope>
    <source>
        <strain evidence="2">Bat1K_MPI-CBG_1</strain>
    </source>
</reference>